<evidence type="ECO:0000259" key="5">
    <source>
        <dbReference type="PROSITE" id="PS51704"/>
    </source>
</evidence>
<dbReference type="InterPro" id="IPR057506">
    <property type="entry name" value="C2_GPCPD1"/>
</dbReference>
<dbReference type="Pfam" id="PF25329">
    <property type="entry name" value="C2_GDE1"/>
    <property type="match status" value="1"/>
</dbReference>
<dbReference type="InterPro" id="IPR030395">
    <property type="entry name" value="GP_PDE_dom"/>
</dbReference>
<keyword evidence="7" id="KW-1185">Reference proteome</keyword>
<dbReference type="Proteomes" id="UP000478052">
    <property type="component" value="Unassembled WGS sequence"/>
</dbReference>
<keyword evidence="2" id="KW-0378">Hydrolase</keyword>
<evidence type="ECO:0000256" key="1">
    <source>
        <dbReference type="ARBA" id="ARBA00007277"/>
    </source>
</evidence>
<feature type="domain" description="GP-PDE" evidence="5">
    <location>
        <begin position="477"/>
        <end position="776"/>
    </location>
</feature>
<comment type="similarity">
    <text evidence="1">Belongs to the glycerophosphoryl diester phosphodiesterase family.</text>
</comment>
<dbReference type="GO" id="GO:0047389">
    <property type="term" value="F:glycerophosphocholine phosphodiesterase activity"/>
    <property type="evidence" value="ECO:0007669"/>
    <property type="project" value="TreeGrafter"/>
</dbReference>
<name>A0A6G0ZA46_APHCR</name>
<dbReference type="GO" id="GO:2001070">
    <property type="term" value="F:starch binding"/>
    <property type="evidence" value="ECO:0007669"/>
    <property type="project" value="InterPro"/>
</dbReference>
<evidence type="ECO:0000259" key="4">
    <source>
        <dbReference type="PROSITE" id="PS51166"/>
    </source>
</evidence>
<dbReference type="Pfam" id="PF03009">
    <property type="entry name" value="GDPD"/>
    <property type="match status" value="1"/>
</dbReference>
<gene>
    <name evidence="6" type="ORF">FWK35_00009644</name>
</gene>
<evidence type="ECO:0000313" key="7">
    <source>
        <dbReference type="Proteomes" id="UP000478052"/>
    </source>
</evidence>
<dbReference type="PROSITE" id="PS51166">
    <property type="entry name" value="CBM20"/>
    <property type="match status" value="1"/>
</dbReference>
<dbReference type="PANTHER" id="PTHR22958">
    <property type="entry name" value="GLYCEROPHOSPHORYL DIESTER PHOSPHODIESTERASE"/>
    <property type="match status" value="1"/>
</dbReference>
<dbReference type="GO" id="GO:0046475">
    <property type="term" value="P:glycerophospholipid catabolic process"/>
    <property type="evidence" value="ECO:0007669"/>
    <property type="project" value="TreeGrafter"/>
</dbReference>
<dbReference type="AlphaFoldDB" id="A0A6G0ZA46"/>
<evidence type="ECO:0000256" key="3">
    <source>
        <dbReference type="SAM" id="MobiDB-lite"/>
    </source>
</evidence>
<feature type="domain" description="CBM20" evidence="4">
    <location>
        <begin position="140"/>
        <end position="253"/>
    </location>
</feature>
<dbReference type="PANTHER" id="PTHR22958:SF1">
    <property type="entry name" value="GLYCEROPHOSPHOCHOLINE PHOSPHODIESTERASE GPCPD1"/>
    <property type="match status" value="1"/>
</dbReference>
<reference evidence="6 7" key="1">
    <citation type="submission" date="2019-08" db="EMBL/GenBank/DDBJ databases">
        <title>Whole genome of Aphis craccivora.</title>
        <authorList>
            <person name="Voronova N.V."/>
            <person name="Shulinski R.S."/>
            <person name="Bandarenka Y.V."/>
            <person name="Zhorov D.G."/>
            <person name="Warner D."/>
        </authorList>
    </citation>
    <scope>NUCLEOTIDE SEQUENCE [LARGE SCALE GENOMIC DNA]</scope>
    <source>
        <strain evidence="6">180601</strain>
        <tissue evidence="6">Whole Body</tissue>
    </source>
</reference>
<dbReference type="Pfam" id="PF00686">
    <property type="entry name" value="CBM_20"/>
    <property type="match status" value="1"/>
</dbReference>
<dbReference type="PROSITE" id="PS51704">
    <property type="entry name" value="GP_PDE"/>
    <property type="match status" value="1"/>
</dbReference>
<dbReference type="SUPFAM" id="SSF51695">
    <property type="entry name" value="PLC-like phosphodiesterases"/>
    <property type="match status" value="1"/>
</dbReference>
<accession>A0A6G0ZA46</accession>
<dbReference type="InterPro" id="IPR002044">
    <property type="entry name" value="CBM20"/>
</dbReference>
<sequence length="881" mass="100610">MIAIVHIAAEVVKCQDLPLSLWLREIAIIFRTRDGVLPKCRPVLLVVQSNLDAPAIRLTGNDNNDDDVHIIWSSAGVTHSLLFQLIGQIVTERRTTLTTEDFDIVKAVPGDNMQQWFEQDQPNAKHSSDTKLHSVPRSSKEMDKSILKTFTVEAETITGQYICVSGNCSTLGDWEVNKAFVLNNTNVIRIRKNRKYCVWTGSVHLPPEKEIFFRYFMAYIVEPDGEFITQRHIFVHSWESQQEPRRVQNETQISSSDCALQSDMYGMDDKNQISKGFLTTECAIQFKLFDTPITFWNSKLQNKMNLVSVKMTPVPLSKLSADSGDSSPNTSNVILEDSSSQGTDYIEKQFGWPYVECVDIPGGHSFKHQNQFGTIMQENTFHLFQTKMYNFSCVGYLFDFYLHKESSEEPPYHIGFTHILPSNMKYSNGIIISPITSVRHKPIGELKIDYLIIKPTKDIKCTLEQLRLTDWKSSHFPLDIGHRGSGSSFKQILSDCSHIRENTIASLKEAANKGADLVEFDVQLTKDLVPIINHDFVVSMATKSKTNLLAEEVEMVQIPLKDFTFEQLQKLKIYHVKEPYTLSETHFLNDVRNDYQPFPKLEKAFTDVDTNVGFNIELKWTMKLQDGTYELDNPFDMNLFVDTILKTTFELAGSRSIVFSCFHPDVCTMLKMKQNRYPILFLTQGVTVRYPSYADPRCHSIQNAVYHATCHDLLGVNVHSEDLLRDPLQINIVKQAGLALFCWGDDNNCKDVANKFKKLGVNAVIYDKLDKIELLKKKMSCSTANPDVFIANNYCDQNDILISNQQSLNDDPHLREDNEKDNNRYFMDVGKASFQNQCSSTETLWNEKINDCKTPSRKQKFDCNDGTLESDIQPTISKKSK</sequence>
<dbReference type="FunFam" id="3.20.20.190:FF:000032">
    <property type="entry name" value="Glycerophosphoryl diester phosphodiesterase, putative"/>
    <property type="match status" value="1"/>
</dbReference>
<feature type="compositionally biased region" description="Polar residues" evidence="3">
    <location>
        <begin position="323"/>
        <end position="338"/>
    </location>
</feature>
<evidence type="ECO:0000313" key="6">
    <source>
        <dbReference type="EMBL" id="KAF0767727.1"/>
    </source>
</evidence>
<dbReference type="EMBL" id="VUJU01000906">
    <property type="protein sequence ID" value="KAF0767727.1"/>
    <property type="molecule type" value="Genomic_DNA"/>
</dbReference>
<dbReference type="InterPro" id="IPR013784">
    <property type="entry name" value="Carb-bd-like_fold"/>
</dbReference>
<dbReference type="InterPro" id="IPR051578">
    <property type="entry name" value="GDPD"/>
</dbReference>
<organism evidence="6 7">
    <name type="scientific">Aphis craccivora</name>
    <name type="common">Cowpea aphid</name>
    <dbReference type="NCBI Taxonomy" id="307492"/>
    <lineage>
        <taxon>Eukaryota</taxon>
        <taxon>Metazoa</taxon>
        <taxon>Ecdysozoa</taxon>
        <taxon>Arthropoda</taxon>
        <taxon>Hexapoda</taxon>
        <taxon>Insecta</taxon>
        <taxon>Pterygota</taxon>
        <taxon>Neoptera</taxon>
        <taxon>Paraneoptera</taxon>
        <taxon>Hemiptera</taxon>
        <taxon>Sternorrhyncha</taxon>
        <taxon>Aphidomorpha</taxon>
        <taxon>Aphidoidea</taxon>
        <taxon>Aphididae</taxon>
        <taxon>Aphidini</taxon>
        <taxon>Aphis</taxon>
        <taxon>Aphis</taxon>
    </lineage>
</organism>
<dbReference type="SMART" id="SM01065">
    <property type="entry name" value="CBM_2"/>
    <property type="match status" value="1"/>
</dbReference>
<dbReference type="OrthoDB" id="1058301at2759"/>
<dbReference type="Gene3D" id="3.20.20.190">
    <property type="entry name" value="Phosphatidylinositol (PI) phosphodiesterase"/>
    <property type="match status" value="1"/>
</dbReference>
<proteinExistence type="inferred from homology"/>
<dbReference type="InterPro" id="IPR013783">
    <property type="entry name" value="Ig-like_fold"/>
</dbReference>
<feature type="region of interest" description="Disordered" evidence="3">
    <location>
        <begin position="319"/>
        <end position="338"/>
    </location>
</feature>
<dbReference type="SUPFAM" id="SSF49452">
    <property type="entry name" value="Starch-binding domain-like"/>
    <property type="match status" value="1"/>
</dbReference>
<protein>
    <submittedName>
        <fullName evidence="6">Glycerophosphocholine phosphodiesterase GPCPD1-like isoform X1</fullName>
    </submittedName>
</protein>
<comment type="caution">
    <text evidence="6">The sequence shown here is derived from an EMBL/GenBank/DDBJ whole genome shotgun (WGS) entry which is preliminary data.</text>
</comment>
<dbReference type="Gene3D" id="2.60.40.10">
    <property type="entry name" value="Immunoglobulins"/>
    <property type="match status" value="1"/>
</dbReference>
<evidence type="ECO:0000256" key="2">
    <source>
        <dbReference type="ARBA" id="ARBA00022801"/>
    </source>
</evidence>
<dbReference type="InterPro" id="IPR017946">
    <property type="entry name" value="PLC-like_Pdiesterase_TIM-brl"/>
</dbReference>